<feature type="chain" id="PRO_5017341026" evidence="1">
    <location>
        <begin position="19"/>
        <end position="422"/>
    </location>
</feature>
<dbReference type="AlphaFoldDB" id="A0A399D5H0"/>
<accession>A0A399D5H0</accession>
<dbReference type="PROSITE" id="PS51257">
    <property type="entry name" value="PROKAR_LIPOPROTEIN"/>
    <property type="match status" value="1"/>
</dbReference>
<sequence>MGKLFASVLFISAFTLIACEQEPEEQEQTSTIKGEIIEDDQIKIIKVYGSNYEMGYAYGSLLANEISHVIKDYIKALFGSEYYATAKTLATTEGNFNISQDMMDEMQGVIDALNDSSANVYSLDVGDLIVANCFLDIYNMLMSISSNTRNAGLGCSAYMSWGSATENTALAGESVITRHLDWHVTHALTQNIVMCIHQPDDEDKQPWISIGFAGLLGSLSGINEHMALFQNTMDDYSEAGPQLGQNYTPIWFALREAIETADYNLDGENTLLDIKDYINSNESYATPVLISALAMADTDENTALVTELAPTAPYITFRNSSFPDSIAGDNLYVANGQVARNNTYNFEDRYTAMIQAVNAEQNISAQKSWNLMHDNSSLSHNLMVIQYVPSTGEINLSVYDTQNNVPAYECTPYTYYFKELFE</sequence>
<dbReference type="PANTHER" id="PTHR35190">
    <property type="entry name" value="PROTEIN DCD1B"/>
    <property type="match status" value="1"/>
</dbReference>
<organism evidence="2 3">
    <name type="scientific">Mariniphaga sediminis</name>
    <dbReference type="NCBI Taxonomy" id="1628158"/>
    <lineage>
        <taxon>Bacteria</taxon>
        <taxon>Pseudomonadati</taxon>
        <taxon>Bacteroidota</taxon>
        <taxon>Bacteroidia</taxon>
        <taxon>Marinilabiliales</taxon>
        <taxon>Prolixibacteraceae</taxon>
        <taxon>Mariniphaga</taxon>
    </lineage>
</organism>
<dbReference type="Proteomes" id="UP000266441">
    <property type="component" value="Unassembled WGS sequence"/>
</dbReference>
<feature type="signal peptide" evidence="1">
    <location>
        <begin position="1"/>
        <end position="18"/>
    </location>
</feature>
<evidence type="ECO:0000256" key="1">
    <source>
        <dbReference type="SAM" id="SignalP"/>
    </source>
</evidence>
<comment type="caution">
    <text evidence="2">The sequence shown here is derived from an EMBL/GenBank/DDBJ whole genome shotgun (WGS) entry which is preliminary data.</text>
</comment>
<keyword evidence="3" id="KW-1185">Reference proteome</keyword>
<dbReference type="EMBL" id="QWET01000002">
    <property type="protein sequence ID" value="RIH66673.1"/>
    <property type="molecule type" value="Genomic_DNA"/>
</dbReference>
<dbReference type="Gene3D" id="1.10.10.2120">
    <property type="match status" value="1"/>
</dbReference>
<dbReference type="Gene3D" id="3.60.60.10">
    <property type="entry name" value="Penicillin V Acylase, Chain A"/>
    <property type="match status" value="1"/>
</dbReference>
<proteinExistence type="predicted"/>
<evidence type="ECO:0000313" key="2">
    <source>
        <dbReference type="EMBL" id="RIH66673.1"/>
    </source>
</evidence>
<dbReference type="InterPro" id="IPR047803">
    <property type="entry name" value="DCD1A/B-like"/>
</dbReference>
<keyword evidence="1" id="KW-0732">Signal</keyword>
<evidence type="ECO:0000313" key="3">
    <source>
        <dbReference type="Proteomes" id="UP000266441"/>
    </source>
</evidence>
<gene>
    <name evidence="2" type="ORF">D1164_03490</name>
</gene>
<protein>
    <submittedName>
        <fullName evidence="2">Uncharacterized protein</fullName>
    </submittedName>
</protein>
<reference evidence="2 3" key="1">
    <citation type="journal article" date="2015" name="Int. J. Syst. Evol. Microbiol.">
        <title>Mariniphaga sediminis sp. nov., isolated from coastal sediment.</title>
        <authorList>
            <person name="Wang F.Q."/>
            <person name="Shen Q.Y."/>
            <person name="Chen G.J."/>
            <person name="Du Z.J."/>
        </authorList>
    </citation>
    <scope>NUCLEOTIDE SEQUENCE [LARGE SCALE GENOMIC DNA]</scope>
    <source>
        <strain evidence="2 3">SY21</strain>
    </source>
</reference>
<dbReference type="PANTHER" id="PTHR35190:SF2">
    <property type="entry name" value="PROTEIN DCD1B"/>
    <property type="match status" value="1"/>
</dbReference>
<name>A0A399D5H0_9BACT</name>